<evidence type="ECO:0000256" key="1">
    <source>
        <dbReference type="ARBA" id="ARBA00038215"/>
    </source>
</evidence>
<reference evidence="3" key="2">
    <citation type="submission" date="2023-06" db="EMBL/GenBank/DDBJ databases">
        <authorList>
            <consortium name="Lawrence Berkeley National Laboratory"/>
            <person name="Haridas S."/>
            <person name="Hensen N."/>
            <person name="Bonometti L."/>
            <person name="Westerberg I."/>
            <person name="Brannstrom I.O."/>
            <person name="Guillou S."/>
            <person name="Cros-Aarteil S."/>
            <person name="Calhoun S."/>
            <person name="Kuo A."/>
            <person name="Mondo S."/>
            <person name="Pangilinan J."/>
            <person name="Riley R."/>
            <person name="Labutti K."/>
            <person name="Andreopoulos B."/>
            <person name="Lipzen A."/>
            <person name="Chen C."/>
            <person name="Yanf M."/>
            <person name="Daum C."/>
            <person name="Ng V."/>
            <person name="Clum A."/>
            <person name="Steindorff A."/>
            <person name="Ohm R."/>
            <person name="Martin F."/>
            <person name="Silar P."/>
            <person name="Natvig D."/>
            <person name="Lalanne C."/>
            <person name="Gautier V."/>
            <person name="Ament-Velasquez S.L."/>
            <person name="Kruys A."/>
            <person name="Hutchinson M.I."/>
            <person name="Powell A.J."/>
            <person name="Barry K."/>
            <person name="Miller A.N."/>
            <person name="Grigoriev I.V."/>
            <person name="Debuchy R."/>
            <person name="Gladieux P."/>
            <person name="Thoren M.H."/>
            <person name="Johannesson H."/>
        </authorList>
    </citation>
    <scope>NUCLEOTIDE SEQUENCE</scope>
    <source>
        <strain evidence="3">CBS 118394</strain>
    </source>
</reference>
<organism evidence="3 4">
    <name type="scientific">Apodospora peruviana</name>
    <dbReference type="NCBI Taxonomy" id="516989"/>
    <lineage>
        <taxon>Eukaryota</taxon>
        <taxon>Fungi</taxon>
        <taxon>Dikarya</taxon>
        <taxon>Ascomycota</taxon>
        <taxon>Pezizomycotina</taxon>
        <taxon>Sordariomycetes</taxon>
        <taxon>Sordariomycetidae</taxon>
        <taxon>Sordariales</taxon>
        <taxon>Lasiosphaeriaceae</taxon>
        <taxon>Apodospora</taxon>
    </lineage>
</organism>
<evidence type="ECO:0000313" key="4">
    <source>
        <dbReference type="Proteomes" id="UP001283341"/>
    </source>
</evidence>
<dbReference type="SUPFAM" id="SSF56601">
    <property type="entry name" value="beta-lactamase/transpeptidase-like"/>
    <property type="match status" value="1"/>
</dbReference>
<dbReference type="Gene3D" id="3.40.710.10">
    <property type="entry name" value="DD-peptidase/beta-lactamase superfamily"/>
    <property type="match status" value="1"/>
</dbReference>
<dbReference type="PANTHER" id="PTHR46825">
    <property type="entry name" value="D-ALANYL-D-ALANINE-CARBOXYPEPTIDASE/ENDOPEPTIDASE AMPH"/>
    <property type="match status" value="1"/>
</dbReference>
<dbReference type="Pfam" id="PF00144">
    <property type="entry name" value="Beta-lactamase"/>
    <property type="match status" value="1"/>
</dbReference>
<dbReference type="Proteomes" id="UP001283341">
    <property type="component" value="Unassembled WGS sequence"/>
</dbReference>
<dbReference type="InterPro" id="IPR001466">
    <property type="entry name" value="Beta-lactam-related"/>
</dbReference>
<keyword evidence="4" id="KW-1185">Reference proteome</keyword>
<dbReference type="PANTHER" id="PTHR46825:SF9">
    <property type="entry name" value="BETA-LACTAMASE-RELATED DOMAIN-CONTAINING PROTEIN"/>
    <property type="match status" value="1"/>
</dbReference>
<name>A0AAE0I279_9PEZI</name>
<feature type="domain" description="Beta-lactamase-related" evidence="2">
    <location>
        <begin position="7"/>
        <end position="341"/>
    </location>
</feature>
<accession>A0AAE0I279</accession>
<dbReference type="InterPro" id="IPR012338">
    <property type="entry name" value="Beta-lactam/transpept-like"/>
</dbReference>
<dbReference type="AlphaFoldDB" id="A0AAE0I279"/>
<evidence type="ECO:0000313" key="3">
    <source>
        <dbReference type="EMBL" id="KAK3316812.1"/>
    </source>
</evidence>
<comment type="caution">
    <text evidence="3">The sequence shown here is derived from an EMBL/GenBank/DDBJ whole genome shotgun (WGS) entry which is preliminary data.</text>
</comment>
<comment type="similarity">
    <text evidence="1">Belongs to the peptidase S12 family.</text>
</comment>
<dbReference type="EMBL" id="JAUEDM010000005">
    <property type="protein sequence ID" value="KAK3316812.1"/>
    <property type="molecule type" value="Genomic_DNA"/>
</dbReference>
<reference evidence="3" key="1">
    <citation type="journal article" date="2023" name="Mol. Phylogenet. Evol.">
        <title>Genome-scale phylogeny and comparative genomics of the fungal order Sordariales.</title>
        <authorList>
            <person name="Hensen N."/>
            <person name="Bonometti L."/>
            <person name="Westerberg I."/>
            <person name="Brannstrom I.O."/>
            <person name="Guillou S."/>
            <person name="Cros-Aarteil S."/>
            <person name="Calhoun S."/>
            <person name="Haridas S."/>
            <person name="Kuo A."/>
            <person name="Mondo S."/>
            <person name="Pangilinan J."/>
            <person name="Riley R."/>
            <person name="LaButti K."/>
            <person name="Andreopoulos B."/>
            <person name="Lipzen A."/>
            <person name="Chen C."/>
            <person name="Yan M."/>
            <person name="Daum C."/>
            <person name="Ng V."/>
            <person name="Clum A."/>
            <person name="Steindorff A."/>
            <person name="Ohm R.A."/>
            <person name="Martin F."/>
            <person name="Silar P."/>
            <person name="Natvig D.O."/>
            <person name="Lalanne C."/>
            <person name="Gautier V."/>
            <person name="Ament-Velasquez S.L."/>
            <person name="Kruys A."/>
            <person name="Hutchinson M.I."/>
            <person name="Powell A.J."/>
            <person name="Barry K."/>
            <person name="Miller A.N."/>
            <person name="Grigoriev I.V."/>
            <person name="Debuchy R."/>
            <person name="Gladieux P."/>
            <person name="Hiltunen Thoren M."/>
            <person name="Johannesson H."/>
        </authorList>
    </citation>
    <scope>NUCLEOTIDE SEQUENCE</scope>
    <source>
        <strain evidence="3">CBS 118394</strain>
    </source>
</reference>
<gene>
    <name evidence="3" type="ORF">B0H66DRAFT_500390</name>
</gene>
<protein>
    <submittedName>
        <fullName evidence="3">Beta-lactamase/transpeptidase-like protein</fullName>
    </submittedName>
</protein>
<proteinExistence type="inferred from homology"/>
<sequence>MTRFNSSGLAIAVISGNQTWARGFGHGSGPFTDGGSSSVTPYTLFRAGSTTKSQIAAALAILVSSGQLNWSTPVSTILGEDVFSLHDTWSTEHMTAIDLLSHRTGYPRYDVGVLGRTVNETIHRLRYLRPATEPRQAWQYQNEMFTAAGAVVAQVSGMETSEFLKQKLWEPMGMLDTQLLPHVGDFEGMAACGEYFWNNDTQTFIGPIPKSDLSGGEGAGGVVTNVVDYAVYLRNMMGIVNGTEGSVPVLGEKNKNVLLGTHMFRSPEFDSFSQADDGFKFFTAPSWYGLGWIGDYVLGELAWHHDGGVGEARTDLWFFPRLGKGFAVMQNSVSPAVEVISREAVYEILGTPEGKRLPAEQDAAQADLILAISPSILYPEELSNPPPAQTAPSWTLAEHVGKYVNPGFVDISLSLACGNSTSRVSAPDSPAHPTRDENGCFLRTSLFNTASGWFGAELEHVNADKWLAWAYNDAYHGYFRPLKCLKVIFEGQGEAITRGNFLLRVDTLTTLEEFSKVE</sequence>
<evidence type="ECO:0000259" key="2">
    <source>
        <dbReference type="Pfam" id="PF00144"/>
    </source>
</evidence>
<dbReference type="InterPro" id="IPR050491">
    <property type="entry name" value="AmpC-like"/>
</dbReference>